<dbReference type="PATRIC" id="fig|35806.4.peg.4689"/>
<evidence type="ECO:0000313" key="19">
    <source>
        <dbReference type="Proteomes" id="UP000064912"/>
    </source>
</evidence>
<keyword evidence="9" id="KW-0406">Ion transport</keyword>
<dbReference type="EMBL" id="AP014803">
    <property type="protein sequence ID" value="BAQ71683.1"/>
    <property type="molecule type" value="Genomic_DNA"/>
</dbReference>
<evidence type="ECO:0000259" key="16">
    <source>
        <dbReference type="Pfam" id="PF02563"/>
    </source>
</evidence>
<comment type="similarity">
    <text evidence="2">Belongs to the BexD/CtrA/VexA family.</text>
</comment>
<feature type="domain" description="Polysaccharide export protein N-terminal" evidence="16">
    <location>
        <begin position="22"/>
        <end position="97"/>
    </location>
</feature>
<keyword evidence="8" id="KW-0625">Polysaccharide transport</keyword>
<dbReference type="GO" id="GO:0015159">
    <property type="term" value="F:polysaccharide transmembrane transporter activity"/>
    <property type="evidence" value="ECO:0007669"/>
    <property type="project" value="InterPro"/>
</dbReference>
<name>A0A0D6B9A8_RHOSU</name>
<dbReference type="Gene3D" id="3.30.1950.10">
    <property type="entry name" value="wza like domain"/>
    <property type="match status" value="1"/>
</dbReference>
<accession>A0A0D6B9A8</accession>
<comment type="subcellular location">
    <subcellularLocation>
        <location evidence="1">Cell outer membrane</location>
        <topology evidence="1">Multi-pass membrane protein</topology>
    </subcellularLocation>
</comment>
<keyword evidence="18" id="KW-0614">Plasmid</keyword>
<keyword evidence="4" id="KW-1134">Transmembrane beta strand</keyword>
<dbReference type="GO" id="GO:0015288">
    <property type="term" value="F:porin activity"/>
    <property type="evidence" value="ECO:0007669"/>
    <property type="project" value="UniProtKB-KW"/>
</dbReference>
<keyword evidence="5" id="KW-0762">Sugar transport</keyword>
<keyword evidence="6" id="KW-0812">Transmembrane</keyword>
<evidence type="ECO:0000256" key="9">
    <source>
        <dbReference type="ARBA" id="ARBA00023065"/>
    </source>
</evidence>
<evidence type="ECO:0000256" key="3">
    <source>
        <dbReference type="ARBA" id="ARBA00022448"/>
    </source>
</evidence>
<organism evidence="18 19">
    <name type="scientific">Rhodovulum sulfidophilum</name>
    <name type="common">Rhodobacter sulfidophilus</name>
    <dbReference type="NCBI Taxonomy" id="35806"/>
    <lineage>
        <taxon>Bacteria</taxon>
        <taxon>Pseudomonadati</taxon>
        <taxon>Pseudomonadota</taxon>
        <taxon>Alphaproteobacteria</taxon>
        <taxon>Rhodobacterales</taxon>
        <taxon>Paracoccaceae</taxon>
        <taxon>Rhodovulum</taxon>
    </lineage>
</organism>
<feature type="signal peptide" evidence="15">
    <location>
        <begin position="1"/>
        <end position="22"/>
    </location>
</feature>
<dbReference type="Pfam" id="PF02563">
    <property type="entry name" value="Poly_export"/>
    <property type="match status" value="1"/>
</dbReference>
<protein>
    <submittedName>
        <fullName evidence="18">Polysaccharide biosynthesis protein</fullName>
    </submittedName>
</protein>
<dbReference type="PANTHER" id="PTHR33619">
    <property type="entry name" value="POLYSACCHARIDE EXPORT PROTEIN GFCE-RELATED"/>
    <property type="match status" value="1"/>
</dbReference>
<keyword evidence="3" id="KW-0813">Transport</keyword>
<gene>
    <name evidence="18" type="ORF">NHU_04570</name>
</gene>
<evidence type="ECO:0000256" key="7">
    <source>
        <dbReference type="ARBA" id="ARBA00022729"/>
    </source>
</evidence>
<evidence type="ECO:0000256" key="14">
    <source>
        <dbReference type="ARBA" id="ARBA00023288"/>
    </source>
</evidence>
<keyword evidence="14" id="KW-0449">Lipoprotein</keyword>
<dbReference type="InterPro" id="IPR049712">
    <property type="entry name" value="Poly_export"/>
</dbReference>
<evidence type="ECO:0000256" key="4">
    <source>
        <dbReference type="ARBA" id="ARBA00022452"/>
    </source>
</evidence>
<keyword evidence="13" id="KW-0998">Cell outer membrane</keyword>
<evidence type="ECO:0000259" key="17">
    <source>
        <dbReference type="Pfam" id="PF22461"/>
    </source>
</evidence>
<keyword evidence="7 15" id="KW-0732">Signal</keyword>
<feature type="domain" description="SLBB" evidence="17">
    <location>
        <begin position="114"/>
        <end position="195"/>
    </location>
</feature>
<dbReference type="Pfam" id="PF22461">
    <property type="entry name" value="SLBB_2"/>
    <property type="match status" value="1"/>
</dbReference>
<evidence type="ECO:0000256" key="2">
    <source>
        <dbReference type="ARBA" id="ARBA00009450"/>
    </source>
</evidence>
<dbReference type="InterPro" id="IPR003715">
    <property type="entry name" value="Poly_export_N"/>
</dbReference>
<evidence type="ECO:0000256" key="11">
    <source>
        <dbReference type="ARBA" id="ARBA00023136"/>
    </source>
</evidence>
<dbReference type="Proteomes" id="UP000064912">
    <property type="component" value="Plasmid Plasmid3"/>
</dbReference>
<dbReference type="GO" id="GO:0006811">
    <property type="term" value="P:monoatomic ion transport"/>
    <property type="evidence" value="ECO:0007669"/>
    <property type="project" value="UniProtKB-KW"/>
</dbReference>
<dbReference type="PANTHER" id="PTHR33619:SF3">
    <property type="entry name" value="POLYSACCHARIDE EXPORT PROTEIN GFCE-RELATED"/>
    <property type="match status" value="1"/>
</dbReference>
<reference evidence="18 19" key="1">
    <citation type="submission" date="2015-02" db="EMBL/GenBank/DDBJ databases">
        <title>Genome sequene of Rhodovulum sulfidophilum DSM 2351.</title>
        <authorList>
            <person name="Nagao N."/>
        </authorList>
    </citation>
    <scope>NUCLEOTIDE SEQUENCE [LARGE SCALE GENOMIC DNA]</scope>
    <source>
        <strain evidence="18 19">DSM 2351</strain>
        <plasmid evidence="19">Plasmid Plasmid3 DNA</plasmid>
    </source>
</reference>
<evidence type="ECO:0000256" key="10">
    <source>
        <dbReference type="ARBA" id="ARBA00023114"/>
    </source>
</evidence>
<dbReference type="GO" id="GO:0009279">
    <property type="term" value="C:cell outer membrane"/>
    <property type="evidence" value="ECO:0007669"/>
    <property type="project" value="UniProtKB-SubCell"/>
</dbReference>
<evidence type="ECO:0000256" key="8">
    <source>
        <dbReference type="ARBA" id="ARBA00023047"/>
    </source>
</evidence>
<evidence type="ECO:0000256" key="12">
    <source>
        <dbReference type="ARBA" id="ARBA00023139"/>
    </source>
</evidence>
<evidence type="ECO:0000256" key="13">
    <source>
        <dbReference type="ARBA" id="ARBA00023237"/>
    </source>
</evidence>
<proteinExistence type="inferred from homology"/>
<dbReference type="InterPro" id="IPR054765">
    <property type="entry name" value="SLBB_dom"/>
</dbReference>
<keyword evidence="10" id="KW-0626">Porin</keyword>
<feature type="chain" id="PRO_5002301005" evidence="15">
    <location>
        <begin position="23"/>
        <end position="202"/>
    </location>
</feature>
<dbReference type="GO" id="GO:0046930">
    <property type="term" value="C:pore complex"/>
    <property type="evidence" value="ECO:0007669"/>
    <property type="project" value="UniProtKB-KW"/>
</dbReference>
<evidence type="ECO:0000256" key="15">
    <source>
        <dbReference type="SAM" id="SignalP"/>
    </source>
</evidence>
<evidence type="ECO:0000256" key="5">
    <source>
        <dbReference type="ARBA" id="ARBA00022597"/>
    </source>
</evidence>
<dbReference type="KEGG" id="rsu:NHU_04570"/>
<keyword evidence="11" id="KW-0472">Membrane</keyword>
<dbReference type="Gene3D" id="3.10.560.10">
    <property type="entry name" value="Outer membrane lipoprotein wza domain like"/>
    <property type="match status" value="1"/>
</dbReference>
<evidence type="ECO:0000256" key="1">
    <source>
        <dbReference type="ARBA" id="ARBA00004571"/>
    </source>
</evidence>
<keyword evidence="12" id="KW-0564">Palmitate</keyword>
<geneLocation type="plasmid" evidence="19">
    <name>Plasmid3 DNA</name>
</geneLocation>
<dbReference type="AlphaFoldDB" id="A0A0D6B9A8"/>
<sequence length="202" mass="21861">MLYFKRILSGIVLILAATAAMAQQEYRVRPGDTLAIEVLEDTTLNRTAVVLPDGRFSFPFAGTIPAAGRTVGQIQNAVTQAIASNFAVSPNVFVSVQPGPASPYDGTMTDAIDVFFMGEVNTPGLVQVATGTTFLQALAQSGGLTRFAATKRIQLRRTDPRTNVQKVYQIDYKALSRGAVLAKDIRLLDGDVILVPERRLFE</sequence>
<evidence type="ECO:0000256" key="6">
    <source>
        <dbReference type="ARBA" id="ARBA00022692"/>
    </source>
</evidence>
<evidence type="ECO:0000313" key="18">
    <source>
        <dbReference type="EMBL" id="BAQ71683.1"/>
    </source>
</evidence>